<keyword evidence="2" id="KW-1185">Reference proteome</keyword>
<dbReference type="EMBL" id="JACHNZ010000010">
    <property type="protein sequence ID" value="MBB4631565.1"/>
    <property type="molecule type" value="Genomic_DNA"/>
</dbReference>
<name>A0A7W7F5L9_9SPHN</name>
<dbReference type="RefSeq" id="WP_184066488.1">
    <property type="nucleotide sequence ID" value="NZ_JACHNZ010000010.1"/>
</dbReference>
<evidence type="ECO:0000313" key="1">
    <source>
        <dbReference type="EMBL" id="MBB4631565.1"/>
    </source>
</evidence>
<gene>
    <name evidence="1" type="ORF">GGQ98_001177</name>
</gene>
<dbReference type="AlphaFoldDB" id="A0A7W7F5L9"/>
<protein>
    <submittedName>
        <fullName evidence="1">Transcription initiation factor TFIIIB Brf1 subunit/transcription initiation factor TFIIB</fullName>
    </submittedName>
</protein>
<reference evidence="1 2" key="1">
    <citation type="submission" date="2020-08" db="EMBL/GenBank/DDBJ databases">
        <title>Genomic Encyclopedia of Type Strains, Phase IV (KMG-IV): sequencing the most valuable type-strain genomes for metagenomic binning, comparative biology and taxonomic classification.</title>
        <authorList>
            <person name="Goeker M."/>
        </authorList>
    </citation>
    <scope>NUCLEOTIDE SEQUENCE [LARGE SCALE GENOMIC DNA]</scope>
    <source>
        <strain evidence="1 2">DSM 17328</strain>
    </source>
</reference>
<accession>A0A7W7F5L9</accession>
<organism evidence="1 2">
    <name type="scientific">Sphingosinicella soli</name>
    <dbReference type="NCBI Taxonomy" id="333708"/>
    <lineage>
        <taxon>Bacteria</taxon>
        <taxon>Pseudomonadati</taxon>
        <taxon>Pseudomonadota</taxon>
        <taxon>Alphaproteobacteria</taxon>
        <taxon>Sphingomonadales</taxon>
        <taxon>Sphingosinicellaceae</taxon>
        <taxon>Sphingosinicella</taxon>
    </lineage>
</organism>
<proteinExistence type="predicted"/>
<sequence length="68" mass="7332">MTGGIRVSLKCENCGGTDFAMSERPAERDWIVCTECGKGLSTVAAFDDEVVRLAHDAVRHLEGVAPPR</sequence>
<evidence type="ECO:0000313" key="2">
    <source>
        <dbReference type="Proteomes" id="UP000566324"/>
    </source>
</evidence>
<comment type="caution">
    <text evidence="1">The sequence shown here is derived from an EMBL/GenBank/DDBJ whole genome shotgun (WGS) entry which is preliminary data.</text>
</comment>
<dbReference type="Proteomes" id="UP000566324">
    <property type="component" value="Unassembled WGS sequence"/>
</dbReference>